<dbReference type="Pfam" id="PF11374">
    <property type="entry name" value="DUF3176"/>
    <property type="match status" value="1"/>
</dbReference>
<dbReference type="InterPro" id="IPR021514">
    <property type="entry name" value="DUF3176"/>
</dbReference>
<protein>
    <recommendedName>
        <fullName evidence="4">Transmembrane protein</fullName>
    </recommendedName>
</protein>
<dbReference type="EMBL" id="FJUX01000087">
    <property type="protein sequence ID" value="CZT06624.1"/>
    <property type="molecule type" value="Genomic_DNA"/>
</dbReference>
<keyword evidence="1" id="KW-0812">Transmembrane</keyword>
<feature type="transmembrane region" description="Helical" evidence="1">
    <location>
        <begin position="29"/>
        <end position="51"/>
    </location>
</feature>
<name>A0A1E1L8D9_9HELO</name>
<keyword evidence="3" id="KW-1185">Reference proteome</keyword>
<organism evidence="2 3">
    <name type="scientific">Rhynchosporium agropyri</name>
    <dbReference type="NCBI Taxonomy" id="914238"/>
    <lineage>
        <taxon>Eukaryota</taxon>
        <taxon>Fungi</taxon>
        <taxon>Dikarya</taxon>
        <taxon>Ascomycota</taxon>
        <taxon>Pezizomycotina</taxon>
        <taxon>Leotiomycetes</taxon>
        <taxon>Helotiales</taxon>
        <taxon>Ploettnerulaceae</taxon>
        <taxon>Rhynchosporium</taxon>
    </lineage>
</organism>
<feature type="transmembrane region" description="Helical" evidence="1">
    <location>
        <begin position="431"/>
        <end position="453"/>
    </location>
</feature>
<dbReference type="AlphaFoldDB" id="A0A1E1L8D9"/>
<feature type="transmembrane region" description="Helical" evidence="1">
    <location>
        <begin position="83"/>
        <end position="104"/>
    </location>
</feature>
<dbReference type="OrthoDB" id="5376804at2759"/>
<sequence length="504" mass="54699">MSGLVVILFRANNRPSASWTSFISLNATVALLVAAAKATLLMAVSACLGQAKWTYFSKKFRHLSHLETLDDASRGPFGALKTLINIPWGWATVGAIIILLATTVDGFSQQVFRLEADFLPVLDGFATFGYAQCYDTGTTNHGHQTDDPFMFDDSTVDSAMQGAVLRGFYQNTWSPLFSCTSNCTWANNYISLGFDSSCSNVTTETLSTKLCSKNGSNVTCNFKTPGNISLTTQTVLTTWSTIAITNSSSLLGEAGGFVNTGDQPDHLASISSGLVRTAVWTNISNTIHGQDDDGLISEDHTIEFTLSLVAWKYSNISSITNSFSIGTKEKIPLGRAHRLPPVPGIGYPNVDRYWFNSSSIPEMYVLSTNIGALGRACQSTQGVTGAFAHQNVTAVFIKVAESMTGQLQQSNTILGYGMTADTSVVYIHIQWTWLLLPIFVEIAGAALLVATIFSSRRSRNVHLWKSSPAALLFHSVFPDGLIVSKLKGPAELNRRVRDLKIRLV</sequence>
<keyword evidence="1" id="KW-1133">Transmembrane helix</keyword>
<evidence type="ECO:0000313" key="3">
    <source>
        <dbReference type="Proteomes" id="UP000178912"/>
    </source>
</evidence>
<dbReference type="PANTHER" id="PTHR35394:SF5">
    <property type="entry name" value="DUF3176 DOMAIN-CONTAINING PROTEIN"/>
    <property type="match status" value="1"/>
</dbReference>
<evidence type="ECO:0008006" key="4">
    <source>
        <dbReference type="Google" id="ProtNLM"/>
    </source>
</evidence>
<dbReference type="PANTHER" id="PTHR35394">
    <property type="entry name" value="DUF3176 DOMAIN-CONTAINING PROTEIN"/>
    <property type="match status" value="1"/>
</dbReference>
<dbReference type="Proteomes" id="UP000178912">
    <property type="component" value="Unassembled WGS sequence"/>
</dbReference>
<keyword evidence="1" id="KW-0472">Membrane</keyword>
<proteinExistence type="predicted"/>
<accession>A0A1E1L8D9</accession>
<evidence type="ECO:0000256" key="1">
    <source>
        <dbReference type="SAM" id="Phobius"/>
    </source>
</evidence>
<evidence type="ECO:0000313" key="2">
    <source>
        <dbReference type="EMBL" id="CZT06624.1"/>
    </source>
</evidence>
<gene>
    <name evidence="2" type="ORF">RAG0_12303</name>
</gene>
<reference evidence="3" key="1">
    <citation type="submission" date="2016-03" db="EMBL/GenBank/DDBJ databases">
        <authorList>
            <person name="Guldener U."/>
        </authorList>
    </citation>
    <scope>NUCLEOTIDE SEQUENCE [LARGE SCALE GENOMIC DNA]</scope>
    <source>
        <strain evidence="3">04CH-RAC-A.6.1</strain>
    </source>
</reference>